<dbReference type="GO" id="GO:0005992">
    <property type="term" value="P:trehalose biosynthetic process"/>
    <property type="evidence" value="ECO:0007669"/>
    <property type="project" value="InterPro"/>
</dbReference>
<dbReference type="EMBL" id="LR862149">
    <property type="protein sequence ID" value="CAD1831641.1"/>
    <property type="molecule type" value="Genomic_DNA"/>
</dbReference>
<protein>
    <submittedName>
        <fullName evidence="1">Uncharacterized protein</fullName>
    </submittedName>
</protein>
<dbReference type="SUPFAM" id="SSF53756">
    <property type="entry name" value="UDP-Glycosyltransferase/glycogen phosphorylase"/>
    <property type="match status" value="1"/>
</dbReference>
<dbReference type="PANTHER" id="PTHR10788">
    <property type="entry name" value="TREHALOSE-6-PHOSPHATE SYNTHASE"/>
    <property type="match status" value="1"/>
</dbReference>
<proteinExistence type="predicted"/>
<dbReference type="Gene3D" id="3.40.50.2000">
    <property type="entry name" value="Glycogen Phosphorylase B"/>
    <property type="match status" value="2"/>
</dbReference>
<sequence length="257" mass="27928">MLGLAHQSNRGHLGVKYYGRTVTVTILPVGVDMAQLRFVVAAPKALATLRDLSLAFKDRVVLLEVDDIDLFKGIGLKFLAMERLLEKHPELRGRAVIVQIVNPARNHGRDVEEVADEAVPSPAFGFLDPDVQQMPLFTVSARPFASLLSAFYGTPSTPASSPTWPDLSPLTSCKLRARYGGYTVRATASVQAAALKAEHVQAVAAPAVKKVLQNVMQSCRDSYGSTADALQNALTIDARRQAAYGRQQRALGRRHGR</sequence>
<dbReference type="GO" id="GO:0005829">
    <property type="term" value="C:cytosol"/>
    <property type="evidence" value="ECO:0007669"/>
    <property type="project" value="TreeGrafter"/>
</dbReference>
<reference evidence="1" key="1">
    <citation type="submission" date="2020-07" db="EMBL/GenBank/DDBJ databases">
        <authorList>
            <person name="Lin J."/>
        </authorList>
    </citation>
    <scope>NUCLEOTIDE SEQUENCE</scope>
</reference>
<accession>A0A6V7PLC9</accession>
<dbReference type="PANTHER" id="PTHR10788:SF46">
    <property type="entry name" value="ALPHA,ALPHA-TREHALOSE-PHOSPHATE SYNTHASE [UDP-FORMING] 11-RELATED"/>
    <property type="match status" value="1"/>
</dbReference>
<gene>
    <name evidence="1" type="ORF">CB5_LOCUS14852</name>
</gene>
<dbReference type="AlphaFoldDB" id="A0A6V7PLC9"/>
<dbReference type="Pfam" id="PF00982">
    <property type="entry name" value="Glyco_transf_20"/>
    <property type="match status" value="1"/>
</dbReference>
<organism evidence="1">
    <name type="scientific">Ananas comosus var. bracteatus</name>
    <name type="common">red pineapple</name>
    <dbReference type="NCBI Taxonomy" id="296719"/>
    <lineage>
        <taxon>Eukaryota</taxon>
        <taxon>Viridiplantae</taxon>
        <taxon>Streptophyta</taxon>
        <taxon>Embryophyta</taxon>
        <taxon>Tracheophyta</taxon>
        <taxon>Spermatophyta</taxon>
        <taxon>Magnoliopsida</taxon>
        <taxon>Liliopsida</taxon>
        <taxon>Poales</taxon>
        <taxon>Bromeliaceae</taxon>
        <taxon>Bromelioideae</taxon>
        <taxon>Ananas</taxon>
    </lineage>
</organism>
<name>A0A6V7PLC9_ANACO</name>
<dbReference type="GO" id="GO:0004805">
    <property type="term" value="F:trehalose-phosphatase activity"/>
    <property type="evidence" value="ECO:0007669"/>
    <property type="project" value="TreeGrafter"/>
</dbReference>
<dbReference type="InterPro" id="IPR001830">
    <property type="entry name" value="Glyco_trans_20"/>
</dbReference>
<evidence type="ECO:0000313" key="1">
    <source>
        <dbReference type="EMBL" id="CAD1831641.1"/>
    </source>
</evidence>